<gene>
    <name evidence="1" type="ORF">SAMN05444359_12615</name>
</gene>
<protein>
    <submittedName>
        <fullName evidence="1">Uncharacterized protein</fullName>
    </submittedName>
</protein>
<dbReference type="InParanoid" id="A0A1H9LWY1"/>
<name>A0A1H9LWY1_9BACT</name>
<proteinExistence type="predicted"/>
<organism evidence="1 2">
    <name type="scientific">Neolewinella agarilytica</name>
    <dbReference type="NCBI Taxonomy" id="478744"/>
    <lineage>
        <taxon>Bacteria</taxon>
        <taxon>Pseudomonadati</taxon>
        <taxon>Bacteroidota</taxon>
        <taxon>Saprospiria</taxon>
        <taxon>Saprospirales</taxon>
        <taxon>Lewinellaceae</taxon>
        <taxon>Neolewinella</taxon>
    </lineage>
</organism>
<sequence length="26" mass="3223">MRSLRQTFCVYIGLFAYNWDAFLPYF</sequence>
<evidence type="ECO:0000313" key="2">
    <source>
        <dbReference type="Proteomes" id="UP000199021"/>
    </source>
</evidence>
<reference evidence="2" key="1">
    <citation type="submission" date="2016-10" db="EMBL/GenBank/DDBJ databases">
        <authorList>
            <person name="Varghese N."/>
            <person name="Submissions S."/>
        </authorList>
    </citation>
    <scope>NUCLEOTIDE SEQUENCE [LARGE SCALE GENOMIC DNA]</scope>
    <source>
        <strain evidence="2">DSM 24740</strain>
    </source>
</reference>
<dbReference type="EMBL" id="FOFB01000026">
    <property type="protein sequence ID" value="SER15934.1"/>
    <property type="molecule type" value="Genomic_DNA"/>
</dbReference>
<keyword evidence="2" id="KW-1185">Reference proteome</keyword>
<dbReference type="AlphaFoldDB" id="A0A1H9LWY1"/>
<accession>A0A1H9LWY1</accession>
<evidence type="ECO:0000313" key="1">
    <source>
        <dbReference type="EMBL" id="SER15934.1"/>
    </source>
</evidence>
<dbReference type="Proteomes" id="UP000199021">
    <property type="component" value="Unassembled WGS sequence"/>
</dbReference>